<dbReference type="Proteomes" id="UP001057402">
    <property type="component" value="Chromosome 6"/>
</dbReference>
<accession>A0ACB9QG60</accession>
<dbReference type="EMBL" id="CM042885">
    <property type="protein sequence ID" value="KAI4365455.1"/>
    <property type="molecule type" value="Genomic_DNA"/>
</dbReference>
<organism evidence="1 2">
    <name type="scientific">Melastoma candidum</name>
    <dbReference type="NCBI Taxonomy" id="119954"/>
    <lineage>
        <taxon>Eukaryota</taxon>
        <taxon>Viridiplantae</taxon>
        <taxon>Streptophyta</taxon>
        <taxon>Embryophyta</taxon>
        <taxon>Tracheophyta</taxon>
        <taxon>Spermatophyta</taxon>
        <taxon>Magnoliopsida</taxon>
        <taxon>eudicotyledons</taxon>
        <taxon>Gunneridae</taxon>
        <taxon>Pentapetalae</taxon>
        <taxon>rosids</taxon>
        <taxon>malvids</taxon>
        <taxon>Myrtales</taxon>
        <taxon>Melastomataceae</taxon>
        <taxon>Melastomatoideae</taxon>
        <taxon>Melastomateae</taxon>
        <taxon>Melastoma</taxon>
    </lineage>
</organism>
<sequence length="653" mass="71471">MSTYPILNNRPIDQWRVVDLKDELKRRKLTTRGLKEDLVKRLDEALRIEREIAEKEKEQHVDNGTAMDHMNEVSDKGELEAPTASESAAVLNNVNATIEKANDALVDINSKFETLGTAIQFEEADKSGHAEGVLKLSPVADSLGTTSVVSLSLKPLAVPSEHSAENVEAQGNDYSEVQLDKEDVEAVPKDVILESSAPINQVSEANPDLGFRVRSDSLSADSVLINENKDNIIADNIKLELDVVKPELGVETSPICLDPVGGESHPLDAAEPCEGNVAAEVKEENNAITADIKKNNKNADMVDSEKLNLDRSSGDDLMEEDVLESKHVDSKHVFGEVGEGGVKEESAPVKDENLVDIVGDANVKDIDVDKHNTSVLTEKRKIDGNESDGPAKRQCKWKSEALKGAEPKVISIPLTTPKDVPQTSAMKRNVSVCASPIHDDAPKERTVPPSQRPPTNSLRIDHFLRPFTLKAVQELLEKTGTVTSFWMDLIKTHCYVTYFSVEEAIDTRNAVYNLQWPPNGGRLLVAEFVDSQEVKARVDCPSLTAAPALDPAAPAPKPITPAVKAVSQPHQPVPRRQQQQQLPPPPPLHPRPTQARDGLPVPPPPDPEKSDPTIVTLGILFKKTKATPSIYYLPLSEEQVAAKLASRRKTMRQ</sequence>
<gene>
    <name evidence="1" type="ORF">MLD38_021440</name>
</gene>
<name>A0ACB9QG60_9MYRT</name>
<proteinExistence type="predicted"/>
<comment type="caution">
    <text evidence="1">The sequence shown here is derived from an EMBL/GenBank/DDBJ whole genome shotgun (WGS) entry which is preliminary data.</text>
</comment>
<reference evidence="2" key="1">
    <citation type="journal article" date="2023" name="Front. Plant Sci.">
        <title>Chromosomal-level genome assembly of Melastoma candidum provides insights into trichome evolution.</title>
        <authorList>
            <person name="Zhong Y."/>
            <person name="Wu W."/>
            <person name="Sun C."/>
            <person name="Zou P."/>
            <person name="Liu Y."/>
            <person name="Dai S."/>
            <person name="Zhou R."/>
        </authorList>
    </citation>
    <scope>NUCLEOTIDE SEQUENCE [LARGE SCALE GENOMIC DNA]</scope>
</reference>
<protein>
    <submittedName>
        <fullName evidence="1">Uncharacterized protein</fullName>
    </submittedName>
</protein>
<keyword evidence="2" id="KW-1185">Reference proteome</keyword>
<evidence type="ECO:0000313" key="1">
    <source>
        <dbReference type="EMBL" id="KAI4365455.1"/>
    </source>
</evidence>
<evidence type="ECO:0000313" key="2">
    <source>
        <dbReference type="Proteomes" id="UP001057402"/>
    </source>
</evidence>